<gene>
    <name evidence="2" type="ORF">A3B92_02355</name>
</gene>
<comment type="caution">
    <text evidence="2">The sequence shown here is derived from an EMBL/GenBank/DDBJ whole genome shotgun (WGS) entry which is preliminary data.</text>
</comment>
<dbReference type="InterPro" id="IPR007445">
    <property type="entry name" value="PilO"/>
</dbReference>
<organism evidence="2 3">
    <name type="scientific">Candidatus Harrisonbacteria bacterium RIFCSPHIGHO2_02_FULL_42_16</name>
    <dbReference type="NCBI Taxonomy" id="1798404"/>
    <lineage>
        <taxon>Bacteria</taxon>
        <taxon>Candidatus Harrisoniibacteriota</taxon>
    </lineage>
</organism>
<name>A0A1G1ZHA2_9BACT</name>
<evidence type="ECO:0000313" key="3">
    <source>
        <dbReference type="Proteomes" id="UP000177960"/>
    </source>
</evidence>
<evidence type="ECO:0000256" key="1">
    <source>
        <dbReference type="SAM" id="Phobius"/>
    </source>
</evidence>
<dbReference type="STRING" id="1798404.A3B92_02355"/>
<keyword evidence="1" id="KW-0472">Membrane</keyword>
<keyword evidence="1" id="KW-1133">Transmembrane helix</keyword>
<proteinExistence type="predicted"/>
<dbReference type="GO" id="GO:0043107">
    <property type="term" value="P:type IV pilus-dependent motility"/>
    <property type="evidence" value="ECO:0007669"/>
    <property type="project" value="InterPro"/>
</dbReference>
<dbReference type="InterPro" id="IPR014717">
    <property type="entry name" value="Transl_elong_EF1B/ribsomal_bS6"/>
</dbReference>
<protein>
    <recommendedName>
        <fullName evidence="4">Type 4 fimbrial biogenesis protein PilO</fullName>
    </recommendedName>
</protein>
<sequence length="196" mass="22025">MGLLYQVTIIERFIIVQLKHKIKMEFRHWLLKNLGVSAVVFLALAGFIILSGRDISGKAAIIQVRRQEVAQRLKALESLALLRADAKQAEKLLEKLHSALPAKDQLIKFSKNLESFAKKNGLGFGFAFESETKSTETMPGANNFVVTVSGNYENFTKFLKLIEQSDYFVNFESFNLLSEGDKKGYAATLRGKVFSQ</sequence>
<dbReference type="GO" id="GO:0043683">
    <property type="term" value="P:type IV pilus assembly"/>
    <property type="evidence" value="ECO:0007669"/>
    <property type="project" value="InterPro"/>
</dbReference>
<dbReference type="AlphaFoldDB" id="A0A1G1ZHA2"/>
<dbReference type="Gene3D" id="3.30.70.60">
    <property type="match status" value="1"/>
</dbReference>
<reference evidence="2 3" key="1">
    <citation type="journal article" date="2016" name="Nat. Commun.">
        <title>Thousands of microbial genomes shed light on interconnected biogeochemical processes in an aquifer system.</title>
        <authorList>
            <person name="Anantharaman K."/>
            <person name="Brown C.T."/>
            <person name="Hug L.A."/>
            <person name="Sharon I."/>
            <person name="Castelle C.J."/>
            <person name="Probst A.J."/>
            <person name="Thomas B.C."/>
            <person name="Singh A."/>
            <person name="Wilkins M.J."/>
            <person name="Karaoz U."/>
            <person name="Brodie E.L."/>
            <person name="Williams K.H."/>
            <person name="Hubbard S.S."/>
            <person name="Banfield J.F."/>
        </authorList>
    </citation>
    <scope>NUCLEOTIDE SEQUENCE [LARGE SCALE GENOMIC DNA]</scope>
</reference>
<keyword evidence="1" id="KW-0812">Transmembrane</keyword>
<dbReference type="Pfam" id="PF04350">
    <property type="entry name" value="PilO"/>
    <property type="match status" value="1"/>
</dbReference>
<dbReference type="EMBL" id="MHJG01000013">
    <property type="protein sequence ID" value="OGY63934.1"/>
    <property type="molecule type" value="Genomic_DNA"/>
</dbReference>
<accession>A0A1G1ZHA2</accession>
<evidence type="ECO:0000313" key="2">
    <source>
        <dbReference type="EMBL" id="OGY63934.1"/>
    </source>
</evidence>
<dbReference type="Proteomes" id="UP000177960">
    <property type="component" value="Unassembled WGS sequence"/>
</dbReference>
<feature type="transmembrane region" description="Helical" evidence="1">
    <location>
        <begin position="29"/>
        <end position="50"/>
    </location>
</feature>
<evidence type="ECO:0008006" key="4">
    <source>
        <dbReference type="Google" id="ProtNLM"/>
    </source>
</evidence>